<organism evidence="1 2">
    <name type="scientific">Liparis tanakae</name>
    <name type="common">Tanaka's snailfish</name>
    <dbReference type="NCBI Taxonomy" id="230148"/>
    <lineage>
        <taxon>Eukaryota</taxon>
        <taxon>Metazoa</taxon>
        <taxon>Chordata</taxon>
        <taxon>Craniata</taxon>
        <taxon>Vertebrata</taxon>
        <taxon>Euteleostomi</taxon>
        <taxon>Actinopterygii</taxon>
        <taxon>Neopterygii</taxon>
        <taxon>Teleostei</taxon>
        <taxon>Neoteleostei</taxon>
        <taxon>Acanthomorphata</taxon>
        <taxon>Eupercaria</taxon>
        <taxon>Perciformes</taxon>
        <taxon>Cottioidei</taxon>
        <taxon>Cottales</taxon>
        <taxon>Liparidae</taxon>
        <taxon>Liparis</taxon>
    </lineage>
</organism>
<name>A0A4Z2FB11_9TELE</name>
<gene>
    <name evidence="1" type="ORF">EYF80_051504</name>
</gene>
<proteinExistence type="predicted"/>
<dbReference type="EMBL" id="SRLO01001381">
    <property type="protein sequence ID" value="TNN38327.1"/>
    <property type="molecule type" value="Genomic_DNA"/>
</dbReference>
<evidence type="ECO:0000313" key="2">
    <source>
        <dbReference type="Proteomes" id="UP000314294"/>
    </source>
</evidence>
<dbReference type="Proteomes" id="UP000314294">
    <property type="component" value="Unassembled WGS sequence"/>
</dbReference>
<accession>A0A4Z2FB11</accession>
<comment type="caution">
    <text evidence="1">The sequence shown here is derived from an EMBL/GenBank/DDBJ whole genome shotgun (WGS) entry which is preliminary data.</text>
</comment>
<keyword evidence="2" id="KW-1185">Reference proteome</keyword>
<sequence length="231" mass="26093">MALARCARWTSCSESGGGLFFRNEDVLYLHAGMAPQFLIRAPSPSTPDSSTWRTFSQRTTRYQLLACKVSRIYIRHCTTVMRNFIFICRPDLQLTVVAGNRLERLEDEVDGGAELLLQPLHIQNPALPGLTLMQQDLRYRVGHVFSTENERLVAEEGGDSSGCIEVYESCVKSEFSLLTTRGRLLWLSTVNQTGLTCRASSRSWNTCNWRRAFRKACCHSRSTFSTAAKIL</sequence>
<dbReference type="AlphaFoldDB" id="A0A4Z2FB11"/>
<evidence type="ECO:0000313" key="1">
    <source>
        <dbReference type="EMBL" id="TNN38327.1"/>
    </source>
</evidence>
<protein>
    <submittedName>
        <fullName evidence="1">Uncharacterized protein</fullName>
    </submittedName>
</protein>
<reference evidence="1 2" key="1">
    <citation type="submission" date="2019-03" db="EMBL/GenBank/DDBJ databases">
        <title>First draft genome of Liparis tanakae, snailfish: a comprehensive survey of snailfish specific genes.</title>
        <authorList>
            <person name="Kim W."/>
            <person name="Song I."/>
            <person name="Jeong J.-H."/>
            <person name="Kim D."/>
            <person name="Kim S."/>
            <person name="Ryu S."/>
            <person name="Song J.Y."/>
            <person name="Lee S.K."/>
        </authorList>
    </citation>
    <scope>NUCLEOTIDE SEQUENCE [LARGE SCALE GENOMIC DNA]</scope>
    <source>
        <tissue evidence="1">Muscle</tissue>
    </source>
</reference>